<gene>
    <name evidence="1" type="ORF">HMF3257_00600</name>
</gene>
<dbReference type="Proteomes" id="UP000249016">
    <property type="component" value="Unassembled WGS sequence"/>
</dbReference>
<proteinExistence type="predicted"/>
<dbReference type="OrthoDB" id="960119at2"/>
<keyword evidence="2" id="KW-1185">Reference proteome</keyword>
<comment type="caution">
    <text evidence="1">The sequence shown here is derived from an EMBL/GenBank/DDBJ whole genome shotgun (WGS) entry which is preliminary data.</text>
</comment>
<name>A0A327NDX5_9BACT</name>
<dbReference type="AlphaFoldDB" id="A0A327NDX5"/>
<evidence type="ECO:0000313" key="2">
    <source>
        <dbReference type="Proteomes" id="UP000249016"/>
    </source>
</evidence>
<dbReference type="RefSeq" id="WP_111340184.1">
    <property type="nucleotide sequence ID" value="NZ_QLII01000001.1"/>
</dbReference>
<accession>A0A327NDX5</accession>
<protein>
    <submittedName>
        <fullName evidence="1">Uncharacterized protein</fullName>
    </submittedName>
</protein>
<organism evidence="1 2">
    <name type="scientific">Spirosoma telluris</name>
    <dbReference type="NCBI Taxonomy" id="2183553"/>
    <lineage>
        <taxon>Bacteria</taxon>
        <taxon>Pseudomonadati</taxon>
        <taxon>Bacteroidota</taxon>
        <taxon>Cytophagia</taxon>
        <taxon>Cytophagales</taxon>
        <taxon>Cytophagaceae</taxon>
        <taxon>Spirosoma</taxon>
    </lineage>
</organism>
<evidence type="ECO:0000313" key="1">
    <source>
        <dbReference type="EMBL" id="RAI73302.1"/>
    </source>
</evidence>
<sequence length="149" mass="16202">MDSIQKTISSESITGFNRVARHENFVILSDLNMVQQIRVVTLDEQGLPILERIGSDEHLTPAQKQAALLRYQDQIVTRNTGGSFVDPKTGKVVDASTEGAVPQREFFQGITLGSLKAMGLSITDKTSVASLIYALIGNAISDIDLRGEL</sequence>
<reference evidence="1 2" key="1">
    <citation type="submission" date="2018-06" db="EMBL/GenBank/DDBJ databases">
        <title>Spirosoma sp. HMF3257 Genome sequencing and assembly.</title>
        <authorList>
            <person name="Kang H."/>
            <person name="Cha I."/>
            <person name="Kim H."/>
            <person name="Kang J."/>
            <person name="Joh K."/>
        </authorList>
    </citation>
    <scope>NUCLEOTIDE SEQUENCE [LARGE SCALE GENOMIC DNA]</scope>
    <source>
        <strain evidence="1 2">HMF3257</strain>
    </source>
</reference>
<dbReference type="EMBL" id="QLII01000001">
    <property type="protein sequence ID" value="RAI73302.1"/>
    <property type="molecule type" value="Genomic_DNA"/>
</dbReference>